<proteinExistence type="predicted"/>
<dbReference type="InterPro" id="IPR043519">
    <property type="entry name" value="NT_sf"/>
</dbReference>
<name>A0A1F5F6H9_9BACT</name>
<sequence>MELREKLLAALPRLVARRPELVVLFGSVARGRAFDDSDIDVLVVMEGVEGNPPERSLAVWKTLDVHEVVNAFVLTPEEFARAREQSPLVRTALEEGEVLFDARNA</sequence>
<dbReference type="GO" id="GO:0016779">
    <property type="term" value="F:nucleotidyltransferase activity"/>
    <property type="evidence" value="ECO:0007669"/>
    <property type="project" value="InterPro"/>
</dbReference>
<feature type="domain" description="Polymerase nucleotidyl transferase" evidence="1">
    <location>
        <begin position="6"/>
        <end position="71"/>
    </location>
</feature>
<dbReference type="STRING" id="1817816.A2Y64_08115"/>
<dbReference type="Proteomes" id="UP000177187">
    <property type="component" value="Unassembled WGS sequence"/>
</dbReference>
<dbReference type="CDD" id="cd05403">
    <property type="entry name" value="NT_KNTase_like"/>
    <property type="match status" value="1"/>
</dbReference>
<evidence type="ECO:0000313" key="3">
    <source>
        <dbReference type="Proteomes" id="UP000177187"/>
    </source>
</evidence>
<gene>
    <name evidence="2" type="ORF">A2Y64_08115</name>
</gene>
<protein>
    <recommendedName>
        <fullName evidence="1">Polymerase nucleotidyl transferase domain-containing protein</fullName>
    </recommendedName>
</protein>
<dbReference type="Gene3D" id="3.30.460.10">
    <property type="entry name" value="Beta Polymerase, domain 2"/>
    <property type="match status" value="1"/>
</dbReference>
<dbReference type="InterPro" id="IPR002934">
    <property type="entry name" value="Polymerase_NTP_transf_dom"/>
</dbReference>
<dbReference type="PANTHER" id="PTHR43449:SF3">
    <property type="entry name" value="POLYMERASE NUCLEOTIDYL TRANSFERASE DOMAIN-CONTAINING PROTEIN"/>
    <property type="match status" value="1"/>
</dbReference>
<evidence type="ECO:0000259" key="1">
    <source>
        <dbReference type="Pfam" id="PF01909"/>
    </source>
</evidence>
<dbReference type="PANTHER" id="PTHR43449">
    <property type="entry name" value="NUCLEOTIDYLTRANSFERASE"/>
    <property type="match status" value="1"/>
</dbReference>
<reference evidence="2 3" key="1">
    <citation type="journal article" date="2016" name="Nat. Commun.">
        <title>Thousands of microbial genomes shed light on interconnected biogeochemical processes in an aquifer system.</title>
        <authorList>
            <person name="Anantharaman K."/>
            <person name="Brown C.T."/>
            <person name="Hug L.A."/>
            <person name="Sharon I."/>
            <person name="Castelle C.J."/>
            <person name="Probst A.J."/>
            <person name="Thomas B.C."/>
            <person name="Singh A."/>
            <person name="Wilkins M.J."/>
            <person name="Karaoz U."/>
            <person name="Brodie E.L."/>
            <person name="Williams K.H."/>
            <person name="Hubbard S.S."/>
            <person name="Banfield J.F."/>
        </authorList>
    </citation>
    <scope>NUCLEOTIDE SEQUENCE [LARGE SCALE GENOMIC DNA]</scope>
</reference>
<evidence type="ECO:0000313" key="2">
    <source>
        <dbReference type="EMBL" id="OGD74924.1"/>
    </source>
</evidence>
<dbReference type="AlphaFoldDB" id="A0A1F5F6H9"/>
<organism evidence="2 3">
    <name type="scientific">Candidatus Coatesbacteria bacterium RBG_13_66_14</name>
    <dbReference type="NCBI Taxonomy" id="1817816"/>
    <lineage>
        <taxon>Bacteria</taxon>
        <taxon>Candidatus Coatesiibacteriota</taxon>
    </lineage>
</organism>
<dbReference type="EMBL" id="MFAF01000089">
    <property type="protein sequence ID" value="OGD74924.1"/>
    <property type="molecule type" value="Genomic_DNA"/>
</dbReference>
<comment type="caution">
    <text evidence="2">The sequence shown here is derived from an EMBL/GenBank/DDBJ whole genome shotgun (WGS) entry which is preliminary data.</text>
</comment>
<dbReference type="Pfam" id="PF01909">
    <property type="entry name" value="NTP_transf_2"/>
    <property type="match status" value="1"/>
</dbReference>
<dbReference type="SUPFAM" id="SSF81301">
    <property type="entry name" value="Nucleotidyltransferase"/>
    <property type="match status" value="1"/>
</dbReference>
<accession>A0A1F5F6H9</accession>